<dbReference type="EMBL" id="CAADRM010000141">
    <property type="protein sequence ID" value="VFU17898.1"/>
    <property type="molecule type" value="Genomic_DNA"/>
</dbReference>
<dbReference type="AlphaFoldDB" id="A0A485M4I8"/>
<proteinExistence type="predicted"/>
<name>A0A485M4I8_9ZZZZ</name>
<organism evidence="1">
    <name type="scientific">anaerobic digester metagenome</name>
    <dbReference type="NCBI Taxonomy" id="1263854"/>
    <lineage>
        <taxon>unclassified sequences</taxon>
        <taxon>metagenomes</taxon>
        <taxon>ecological metagenomes</taxon>
    </lineage>
</organism>
<protein>
    <submittedName>
        <fullName evidence="1">Uncharacterized protein</fullName>
    </submittedName>
</protein>
<gene>
    <name evidence="1" type="ORF">SCFA_740020</name>
</gene>
<reference evidence="1" key="1">
    <citation type="submission" date="2019-03" db="EMBL/GenBank/DDBJ databases">
        <authorList>
            <person name="Hao L."/>
        </authorList>
    </citation>
    <scope>NUCLEOTIDE SEQUENCE</scope>
</reference>
<accession>A0A485M4I8</accession>
<evidence type="ECO:0000313" key="1">
    <source>
        <dbReference type="EMBL" id="VFU17898.1"/>
    </source>
</evidence>
<sequence length="105" mass="11544">MLPVLRDRPCTAHYLSAGSPPESIGFCIRACNYRWITAKIPAVSCRPLCVADASFGHKNMNYGNLSYHNETSSAILRCRYVAAMTAPCPVKSEVRRFSMSTTTGP</sequence>